<protein>
    <recommendedName>
        <fullName evidence="5">HTH tetR-type domain-containing protein</fullName>
    </recommendedName>
</protein>
<reference evidence="6 7" key="1">
    <citation type="submission" date="2017-10" db="EMBL/GenBank/DDBJ databases">
        <title>Genomics of the genus Arcobacter.</title>
        <authorList>
            <person name="Perez-Cataluna A."/>
            <person name="Figueras M.J."/>
        </authorList>
    </citation>
    <scope>NUCLEOTIDE SEQUENCE [LARGE SCALE GENOMIC DNA]</scope>
    <source>
        <strain evidence="6 7">CECT 9230</strain>
    </source>
</reference>
<dbReference type="InterPro" id="IPR001647">
    <property type="entry name" value="HTH_TetR"/>
</dbReference>
<evidence type="ECO:0000313" key="6">
    <source>
        <dbReference type="EMBL" id="RBQ29278.1"/>
    </source>
</evidence>
<evidence type="ECO:0000256" key="4">
    <source>
        <dbReference type="PROSITE-ProRule" id="PRU00335"/>
    </source>
</evidence>
<feature type="DNA-binding region" description="H-T-H motif" evidence="4">
    <location>
        <begin position="28"/>
        <end position="47"/>
    </location>
</feature>
<feature type="domain" description="HTH tetR-type" evidence="5">
    <location>
        <begin position="5"/>
        <end position="65"/>
    </location>
</feature>
<dbReference type="OrthoDB" id="9793734at2"/>
<dbReference type="PANTHER" id="PTHR47506:SF7">
    <property type="entry name" value="TRANSCRIPTIONAL REGULATORY PROTEIN"/>
    <property type="match status" value="1"/>
</dbReference>
<proteinExistence type="predicted"/>
<keyword evidence="2 4" id="KW-0238">DNA-binding</keyword>
<organism evidence="6 7">
    <name type="scientific">Aliarcobacter vitoriensis</name>
    <dbReference type="NCBI Taxonomy" id="2011099"/>
    <lineage>
        <taxon>Bacteria</taxon>
        <taxon>Pseudomonadati</taxon>
        <taxon>Campylobacterota</taxon>
        <taxon>Epsilonproteobacteria</taxon>
        <taxon>Campylobacterales</taxon>
        <taxon>Arcobacteraceae</taxon>
        <taxon>Aliarcobacter</taxon>
    </lineage>
</organism>
<dbReference type="InterPro" id="IPR054156">
    <property type="entry name" value="YxaF_TetR_C"/>
</dbReference>
<dbReference type="PRINTS" id="PR00455">
    <property type="entry name" value="HTHTETR"/>
</dbReference>
<evidence type="ECO:0000256" key="1">
    <source>
        <dbReference type="ARBA" id="ARBA00023015"/>
    </source>
</evidence>
<evidence type="ECO:0000259" key="5">
    <source>
        <dbReference type="PROSITE" id="PS50977"/>
    </source>
</evidence>
<dbReference type="Gene3D" id="1.10.357.10">
    <property type="entry name" value="Tetracycline Repressor, domain 2"/>
    <property type="match status" value="1"/>
</dbReference>
<dbReference type="PROSITE" id="PS50977">
    <property type="entry name" value="HTH_TETR_2"/>
    <property type="match status" value="1"/>
</dbReference>
<dbReference type="GO" id="GO:0003677">
    <property type="term" value="F:DNA binding"/>
    <property type="evidence" value="ECO:0007669"/>
    <property type="project" value="UniProtKB-UniRule"/>
</dbReference>
<evidence type="ECO:0000256" key="3">
    <source>
        <dbReference type="ARBA" id="ARBA00023163"/>
    </source>
</evidence>
<dbReference type="InterPro" id="IPR009057">
    <property type="entry name" value="Homeodomain-like_sf"/>
</dbReference>
<sequence length="184" mass="21208">MAIKKTSKEEILQESIKLFKTKGYYNCSMANIADACGLIKGSIYHYFKSKDEIGIESLRYIHNYFVDNIFSIAYRTNLSDLEKMKLFVKKTDEYFLNSKGGCLLGNLALEVSSENLEFKEVIKEYFSAWEDALIKIFENKYGRNEAKNIAIEYVSLTQGAIMMMNLYETPESYLKVGEKLISLI</sequence>
<keyword evidence="1" id="KW-0805">Transcription regulation</keyword>
<accession>A0A366MSK7</accession>
<dbReference type="RefSeq" id="WP_113894203.1">
    <property type="nucleotide sequence ID" value="NZ_JANJGA010000008.1"/>
</dbReference>
<gene>
    <name evidence="6" type="ORF">CRU91_05475</name>
</gene>
<dbReference type="EMBL" id="PDKB01000007">
    <property type="protein sequence ID" value="RBQ29278.1"/>
    <property type="molecule type" value="Genomic_DNA"/>
</dbReference>
<comment type="caution">
    <text evidence="6">The sequence shown here is derived from an EMBL/GenBank/DDBJ whole genome shotgun (WGS) entry which is preliminary data.</text>
</comment>
<evidence type="ECO:0000313" key="7">
    <source>
        <dbReference type="Proteomes" id="UP000252669"/>
    </source>
</evidence>
<dbReference type="SUPFAM" id="SSF48498">
    <property type="entry name" value="Tetracyclin repressor-like, C-terminal domain"/>
    <property type="match status" value="1"/>
</dbReference>
<keyword evidence="3" id="KW-0804">Transcription</keyword>
<keyword evidence="7" id="KW-1185">Reference proteome</keyword>
<dbReference type="SUPFAM" id="SSF46689">
    <property type="entry name" value="Homeodomain-like"/>
    <property type="match status" value="1"/>
</dbReference>
<name>A0A366MSK7_9BACT</name>
<dbReference type="PANTHER" id="PTHR47506">
    <property type="entry name" value="TRANSCRIPTIONAL REGULATORY PROTEIN"/>
    <property type="match status" value="1"/>
</dbReference>
<dbReference type="AlphaFoldDB" id="A0A366MSK7"/>
<evidence type="ECO:0000256" key="2">
    <source>
        <dbReference type="ARBA" id="ARBA00023125"/>
    </source>
</evidence>
<dbReference type="Proteomes" id="UP000252669">
    <property type="component" value="Unassembled WGS sequence"/>
</dbReference>
<dbReference type="Pfam" id="PF00440">
    <property type="entry name" value="TetR_N"/>
    <property type="match status" value="1"/>
</dbReference>
<dbReference type="InterPro" id="IPR036271">
    <property type="entry name" value="Tet_transcr_reg_TetR-rel_C_sf"/>
</dbReference>
<dbReference type="Pfam" id="PF21993">
    <property type="entry name" value="TetR_C_13_2"/>
    <property type="match status" value="1"/>
</dbReference>